<reference evidence="2" key="1">
    <citation type="submission" date="2020-05" db="EMBL/GenBank/DDBJ databases">
        <authorList>
            <person name="Chiriac C."/>
            <person name="Salcher M."/>
            <person name="Ghai R."/>
            <person name="Kavagutti S V."/>
        </authorList>
    </citation>
    <scope>NUCLEOTIDE SEQUENCE</scope>
</reference>
<organism evidence="2">
    <name type="scientific">uncultured Caudovirales phage</name>
    <dbReference type="NCBI Taxonomy" id="2100421"/>
    <lineage>
        <taxon>Viruses</taxon>
        <taxon>Duplodnaviria</taxon>
        <taxon>Heunggongvirae</taxon>
        <taxon>Uroviricota</taxon>
        <taxon>Caudoviricetes</taxon>
        <taxon>Peduoviridae</taxon>
        <taxon>Maltschvirus</taxon>
        <taxon>Maltschvirus maltsch</taxon>
    </lineage>
</organism>
<feature type="domain" description="Gene product 88" evidence="1">
    <location>
        <begin position="31"/>
        <end position="256"/>
    </location>
</feature>
<proteinExistence type="predicted"/>
<dbReference type="EMBL" id="LR796871">
    <property type="protein sequence ID" value="CAB4172084.1"/>
    <property type="molecule type" value="Genomic_DNA"/>
</dbReference>
<evidence type="ECO:0000313" key="2">
    <source>
        <dbReference type="EMBL" id="CAB4172084.1"/>
    </source>
</evidence>
<accession>A0A6J5PXI0</accession>
<protein>
    <recommendedName>
        <fullName evidence="1">Gene product 88 domain-containing protein</fullName>
    </recommendedName>
</protein>
<dbReference type="InterPro" id="IPR020290">
    <property type="entry name" value="Gp88"/>
</dbReference>
<evidence type="ECO:0000259" key="1">
    <source>
        <dbReference type="Pfam" id="PF17338"/>
    </source>
</evidence>
<dbReference type="Pfam" id="PF17338">
    <property type="entry name" value="GP88"/>
    <property type="match status" value="1"/>
</dbReference>
<sequence>MTYSQDTLQKVAATLAAVEERYPVKSVGALLTVSNPKVNKGATERGYFPAVLHLAPASMSGANVCTWSSTDCTIGCLNTSGRGGAGLDASGWNKIQASRIRRTAAMILDPVGFSARLRAEITLHALNAAAAGLTPAIRLNGTSDVTWHRIFPEILAHTIDAGAILYDYTKRPIPDAAQHGVDLTYSYPGGRGVAARRYLEAGHRVAVVFATRKGAPLPHYWRAPWGDTYRVIDGDAHDLRFLDAGGVIVGLRAKGNMRGKVGTQHGFLQNP</sequence>
<name>A0A6J5PXI0_9CAUD</name>
<gene>
    <name evidence="2" type="ORF">UFOVP929_43</name>
</gene>